<dbReference type="PANTHER" id="PTHR38436">
    <property type="entry name" value="POLYKETIDE CYCLASE SNOAL-LIKE DOMAIN"/>
    <property type="match status" value="1"/>
</dbReference>
<dbReference type="Pfam" id="PF07366">
    <property type="entry name" value="SnoaL"/>
    <property type="match status" value="1"/>
</dbReference>
<dbReference type="InterPro" id="IPR032710">
    <property type="entry name" value="NTF2-like_dom_sf"/>
</dbReference>
<protein>
    <submittedName>
        <fullName evidence="1">Ester cyclase</fullName>
    </submittedName>
</protein>
<evidence type="ECO:0000313" key="2">
    <source>
        <dbReference type="Proteomes" id="UP000305202"/>
    </source>
</evidence>
<dbReference type="Gene3D" id="3.10.450.50">
    <property type="match status" value="1"/>
</dbReference>
<sequence length="110" mass="11995">MPDRGTPQHGGQTPGPTGVAPVFAMLSSSFGEFRIEILDVLAQGDRVAVRAAMSGVHQGELFGIPPTGRTFTVALHEFHEFRDGRVAKTWHMEDWFSLFNQIGAFPSPGK</sequence>
<comment type="caution">
    <text evidence="1">The sequence shown here is derived from an EMBL/GenBank/DDBJ whole genome shotgun (WGS) entry which is preliminary data.</text>
</comment>
<dbReference type="EMBL" id="SZPQ01000003">
    <property type="protein sequence ID" value="TKI07927.1"/>
    <property type="molecule type" value="Genomic_DNA"/>
</dbReference>
<accession>A0ABY2SPJ5</accession>
<organism evidence="1 2">
    <name type="scientific">Martelella alba</name>
    <dbReference type="NCBI Taxonomy" id="2590451"/>
    <lineage>
        <taxon>Bacteria</taxon>
        <taxon>Pseudomonadati</taxon>
        <taxon>Pseudomonadota</taxon>
        <taxon>Alphaproteobacteria</taxon>
        <taxon>Hyphomicrobiales</taxon>
        <taxon>Aurantimonadaceae</taxon>
        <taxon>Martelella</taxon>
    </lineage>
</organism>
<name>A0ABY2SPJ5_9HYPH</name>
<keyword evidence="2" id="KW-1185">Reference proteome</keyword>
<dbReference type="SUPFAM" id="SSF54427">
    <property type="entry name" value="NTF2-like"/>
    <property type="match status" value="1"/>
</dbReference>
<reference evidence="1 2" key="1">
    <citation type="submission" date="2019-04" db="EMBL/GenBank/DDBJ databases">
        <authorList>
            <person name="Li M."/>
            <person name="Gao C."/>
        </authorList>
    </citation>
    <scope>NUCLEOTIDE SEQUENCE [LARGE SCALE GENOMIC DNA]</scope>
    <source>
        <strain evidence="1 2">BGMRC 2031</strain>
    </source>
</reference>
<proteinExistence type="predicted"/>
<evidence type="ECO:0000313" key="1">
    <source>
        <dbReference type="EMBL" id="TKI07927.1"/>
    </source>
</evidence>
<dbReference type="InterPro" id="IPR009959">
    <property type="entry name" value="Cyclase_SnoaL-like"/>
</dbReference>
<dbReference type="PANTHER" id="PTHR38436:SF1">
    <property type="entry name" value="ESTER CYCLASE"/>
    <property type="match status" value="1"/>
</dbReference>
<gene>
    <name evidence="1" type="ORF">FCN80_04900</name>
</gene>
<dbReference type="Proteomes" id="UP000305202">
    <property type="component" value="Unassembled WGS sequence"/>
</dbReference>